<evidence type="ECO:0000256" key="1">
    <source>
        <dbReference type="ARBA" id="ARBA00007553"/>
    </source>
</evidence>
<keyword evidence="2" id="KW-0399">Innate immunity</keyword>
<organism evidence="5 6">
    <name type="scientific">Hypothenemus hampei</name>
    <name type="common">Coffee berry borer</name>
    <dbReference type="NCBI Taxonomy" id="57062"/>
    <lineage>
        <taxon>Eukaryota</taxon>
        <taxon>Metazoa</taxon>
        <taxon>Ecdysozoa</taxon>
        <taxon>Arthropoda</taxon>
        <taxon>Hexapoda</taxon>
        <taxon>Insecta</taxon>
        <taxon>Pterygota</taxon>
        <taxon>Neoptera</taxon>
        <taxon>Endopterygota</taxon>
        <taxon>Coleoptera</taxon>
        <taxon>Polyphaga</taxon>
        <taxon>Cucujiformia</taxon>
        <taxon>Curculionidae</taxon>
        <taxon>Scolytinae</taxon>
        <taxon>Hypothenemus</taxon>
    </lineage>
</organism>
<dbReference type="PANTHER" id="PTHR11022">
    <property type="entry name" value="PEPTIDOGLYCAN RECOGNITION PROTEIN"/>
    <property type="match status" value="1"/>
</dbReference>
<sequence>MHTAGSFCNDYQTCAGKVSALQSWQVATFGYFDIAYNYLIGGDGNIYEGRGAGVENAWMPSAIDICYIGNYIRNYDKVSTKMDKAGQRLIARLGIQGYLTSDYVVIGQNQTYNTQSPGDNVYEKIVHWPHYDSQLYFST</sequence>
<reference evidence="5 6" key="1">
    <citation type="submission" date="2024-05" db="EMBL/GenBank/DDBJ databases">
        <title>Genetic variation in Jamaican populations of the coffee berry borer (Hypothenemus hampei).</title>
        <authorList>
            <person name="Errbii M."/>
            <person name="Myrie A."/>
        </authorList>
    </citation>
    <scope>NUCLEOTIDE SEQUENCE [LARGE SCALE GENOMIC DNA]</scope>
    <source>
        <strain evidence="5">JA-Hopewell-2020-01-JO</strain>
        <tissue evidence="5">Whole body</tissue>
    </source>
</reference>
<dbReference type="CDD" id="cd06583">
    <property type="entry name" value="PGRP"/>
    <property type="match status" value="1"/>
</dbReference>
<dbReference type="InterPro" id="IPR006619">
    <property type="entry name" value="PGRP_domain_met/bac"/>
</dbReference>
<dbReference type="InterPro" id="IPR015510">
    <property type="entry name" value="PGRP"/>
</dbReference>
<dbReference type="PANTHER" id="PTHR11022:SF75">
    <property type="entry name" value="PEPTIDOGLYCAN-RECOGNITION PROTEIN SB1-RELATED"/>
    <property type="match status" value="1"/>
</dbReference>
<dbReference type="Proteomes" id="UP001566132">
    <property type="component" value="Unassembled WGS sequence"/>
</dbReference>
<keyword evidence="3" id="KW-0391">Immunity</keyword>
<dbReference type="SMART" id="SM00701">
    <property type="entry name" value="PGRP"/>
    <property type="match status" value="1"/>
</dbReference>
<dbReference type="AlphaFoldDB" id="A0ABD1FHG9"/>
<dbReference type="GO" id="GO:0045087">
    <property type="term" value="P:innate immune response"/>
    <property type="evidence" value="ECO:0007669"/>
    <property type="project" value="UniProtKB-KW"/>
</dbReference>
<comment type="similarity">
    <text evidence="1">Belongs to the N-acetylmuramoyl-L-alanine amidase 2 family.</text>
</comment>
<dbReference type="Gene3D" id="3.40.80.10">
    <property type="entry name" value="Peptidoglycan recognition protein-like"/>
    <property type="match status" value="1"/>
</dbReference>
<name>A0ABD1FHG9_HYPHA</name>
<dbReference type="Pfam" id="PF01510">
    <property type="entry name" value="Amidase_2"/>
    <property type="match status" value="1"/>
</dbReference>
<keyword evidence="6" id="KW-1185">Reference proteome</keyword>
<dbReference type="InterPro" id="IPR036505">
    <property type="entry name" value="Amidase/PGRP_sf"/>
</dbReference>
<dbReference type="EMBL" id="JBDJPC010000001">
    <property type="protein sequence ID" value="KAL1517473.1"/>
    <property type="molecule type" value="Genomic_DNA"/>
</dbReference>
<proteinExistence type="inferred from homology"/>
<evidence type="ECO:0000256" key="3">
    <source>
        <dbReference type="ARBA" id="ARBA00022859"/>
    </source>
</evidence>
<feature type="domain" description="Peptidoglycan recognition protein family" evidence="4">
    <location>
        <begin position="1"/>
        <end position="112"/>
    </location>
</feature>
<gene>
    <name evidence="5" type="ORF">ABEB36_001236</name>
</gene>
<evidence type="ECO:0000256" key="2">
    <source>
        <dbReference type="ARBA" id="ARBA00022588"/>
    </source>
</evidence>
<dbReference type="SUPFAM" id="SSF55846">
    <property type="entry name" value="N-acetylmuramoyl-L-alanine amidase-like"/>
    <property type="match status" value="1"/>
</dbReference>
<evidence type="ECO:0000259" key="4">
    <source>
        <dbReference type="SMART" id="SM00701"/>
    </source>
</evidence>
<evidence type="ECO:0000313" key="5">
    <source>
        <dbReference type="EMBL" id="KAL1517473.1"/>
    </source>
</evidence>
<evidence type="ECO:0000313" key="6">
    <source>
        <dbReference type="Proteomes" id="UP001566132"/>
    </source>
</evidence>
<protein>
    <recommendedName>
        <fullName evidence="4">Peptidoglycan recognition protein family domain-containing protein</fullName>
    </recommendedName>
</protein>
<comment type="caution">
    <text evidence="5">The sequence shown here is derived from an EMBL/GenBank/DDBJ whole genome shotgun (WGS) entry which is preliminary data.</text>
</comment>
<accession>A0ABD1FHG9</accession>
<dbReference type="InterPro" id="IPR002502">
    <property type="entry name" value="Amidase_domain"/>
</dbReference>